<accession>A0A6N7LNZ5</accession>
<organism evidence="1 2">
    <name type="scientific">Sinorhizobium terangae</name>
    <dbReference type="NCBI Taxonomy" id="110322"/>
    <lineage>
        <taxon>Bacteria</taxon>
        <taxon>Pseudomonadati</taxon>
        <taxon>Pseudomonadota</taxon>
        <taxon>Alphaproteobacteria</taxon>
        <taxon>Hyphomicrobiales</taxon>
        <taxon>Rhizobiaceae</taxon>
        <taxon>Sinorhizobium/Ensifer group</taxon>
        <taxon>Sinorhizobium</taxon>
    </lineage>
</organism>
<dbReference type="RefSeq" id="WP_153442657.1">
    <property type="nucleotide sequence ID" value="NZ_JACIGA010000016.1"/>
</dbReference>
<dbReference type="Proteomes" id="UP000439983">
    <property type="component" value="Unassembled WGS sequence"/>
</dbReference>
<evidence type="ECO:0000313" key="2">
    <source>
        <dbReference type="Proteomes" id="UP000439983"/>
    </source>
</evidence>
<keyword evidence="2" id="KW-1185">Reference proteome</keyword>
<comment type="caution">
    <text evidence="1">The sequence shown here is derived from an EMBL/GenBank/DDBJ whole genome shotgun (WGS) entry which is preliminary data.</text>
</comment>
<proteinExistence type="predicted"/>
<reference evidence="1 2" key="1">
    <citation type="journal article" date="2013" name="Genome Biol.">
        <title>Comparative genomics of the core and accessory genomes of 48 Sinorhizobium strains comprising five genospecies.</title>
        <authorList>
            <person name="Sugawara M."/>
            <person name="Epstein B."/>
            <person name="Badgley B.D."/>
            <person name="Unno T."/>
            <person name="Xu L."/>
            <person name="Reese J."/>
            <person name="Gyaneshwar P."/>
            <person name="Denny R."/>
            <person name="Mudge J."/>
            <person name="Bharti A.K."/>
            <person name="Farmer A.D."/>
            <person name="May G.D."/>
            <person name="Woodward J.E."/>
            <person name="Medigue C."/>
            <person name="Vallenet D."/>
            <person name="Lajus A."/>
            <person name="Rouy Z."/>
            <person name="Martinez-Vaz B."/>
            <person name="Tiffin P."/>
            <person name="Young N.D."/>
            <person name="Sadowsky M.J."/>
        </authorList>
    </citation>
    <scope>NUCLEOTIDE SEQUENCE [LARGE SCALE GENOMIC DNA]</scope>
    <source>
        <strain evidence="1 2">USDA4894</strain>
    </source>
</reference>
<sequence length="104" mass="11279">MTAAKAGILRTGELKSAIGAPIGTREGSTSMIKGITVFGFGAPIGLHKRNCDDNVMVADAKRSQTSGPSSLFQTMRRPHRFIKPLTMRLMRVLIADQTPDNPRL</sequence>
<gene>
    <name evidence="1" type="ORF">GHK62_30440</name>
</gene>
<dbReference type="OrthoDB" id="8420503at2"/>
<evidence type="ECO:0000313" key="1">
    <source>
        <dbReference type="EMBL" id="MQX18899.1"/>
    </source>
</evidence>
<dbReference type="AlphaFoldDB" id="A0A6N7LNZ5"/>
<dbReference type="EMBL" id="WITC01000126">
    <property type="protein sequence ID" value="MQX18899.1"/>
    <property type="molecule type" value="Genomic_DNA"/>
</dbReference>
<protein>
    <submittedName>
        <fullName evidence="1">Uncharacterized protein</fullName>
    </submittedName>
</protein>
<name>A0A6N7LNZ5_SINTE</name>